<evidence type="ECO:0000313" key="13">
    <source>
        <dbReference type="Proteomes" id="UP000069940"/>
    </source>
</evidence>
<dbReference type="InterPro" id="IPR014729">
    <property type="entry name" value="Rossmann-like_a/b/a_fold"/>
</dbReference>
<keyword evidence="4 9" id="KW-0067">ATP-binding</keyword>
<dbReference type="InterPro" id="IPR033911">
    <property type="entry name" value="MetRS_core"/>
</dbReference>
<evidence type="ECO:0000256" key="5">
    <source>
        <dbReference type="ARBA" id="ARBA00022917"/>
    </source>
</evidence>
<dbReference type="GeneID" id="109424332"/>
<evidence type="ECO:0000256" key="4">
    <source>
        <dbReference type="ARBA" id="ARBA00022840"/>
    </source>
</evidence>
<name>A0ABM1YMC9_AEDAL</name>
<evidence type="ECO:0000259" key="11">
    <source>
        <dbReference type="Pfam" id="PF09334"/>
    </source>
</evidence>
<dbReference type="InterPro" id="IPR014758">
    <property type="entry name" value="Met-tRNA_synth"/>
</dbReference>
<dbReference type="SUPFAM" id="SSF47323">
    <property type="entry name" value="Anticodon-binding domain of a subclass of class I aminoacyl-tRNA synthetases"/>
    <property type="match status" value="1"/>
</dbReference>
<dbReference type="NCBIfam" id="TIGR00398">
    <property type="entry name" value="metG"/>
    <property type="match status" value="1"/>
</dbReference>
<comment type="similarity">
    <text evidence="9">Belongs to the class-I aminoacyl-tRNA synthetase family.</text>
</comment>
<dbReference type="Gene3D" id="1.10.730.10">
    <property type="entry name" value="Isoleucyl-tRNA Synthetase, Domain 1"/>
    <property type="match status" value="1"/>
</dbReference>
<evidence type="ECO:0000313" key="12">
    <source>
        <dbReference type="EnsemblMetazoa" id="AALFPA23_010451.P14628"/>
    </source>
</evidence>
<dbReference type="Gene3D" id="2.170.220.10">
    <property type="match status" value="1"/>
</dbReference>
<dbReference type="RefSeq" id="XP_019554977.3">
    <property type="nucleotide sequence ID" value="XM_019699432.3"/>
</dbReference>
<dbReference type="CDD" id="cd00814">
    <property type="entry name" value="MetRS_core"/>
    <property type="match status" value="1"/>
</dbReference>
<keyword evidence="6 9" id="KW-0030">Aminoacyl-tRNA synthetase</keyword>
<evidence type="ECO:0000256" key="9">
    <source>
        <dbReference type="RuleBase" id="RU363039"/>
    </source>
</evidence>
<keyword evidence="2 9" id="KW-0436">Ligase</keyword>
<sequence length="556" mass="63653">MWKNVQQFRWFSSKSSNFSFVTTPIFYVNAAPHIGHLYSAVITDAIHRFNNLVHPAAQNSSIFSTGTDEHGTKIQQAAASHSVPVDTYCHQISEQYRTLFHKFNISHTRYIRTTDPDHTQAVQCFWKALERSGSIYSAQYAGWYCIPDETFLTDSQLKENDRGVKVSAESGHPVEWTEENNFMFRLDKYQDDVLYWIKGCEDRIVPIKFRKILLDFLQEKLPDISISRPKSRVSWGIDVPSDPTQTVYVWLDALVNYLTVSGYPQAGFAQKWPPTVQVLGKDILKFHGIYWPAFLIAAGLEPPRQLLVHSHWTVNGEKMSKSKGNVVDPNERASLYTHEGIRYFLLREGVAHSDGNYSDTKIMRILNAELADTLGNLLSRCCGKVLNPEAVVPVVQPDMFSALNTMDVTKNMLGLLKDLPEKCMSHYRQYNFYLVVDSVIQVLHATNNFFETTAPWKLKKSPEEKQRLQAILGITMEVLRQAGIILQPIVPGMSEKLLDKLSVDRSRRQWRDLTTVQFAEVERPLADMDAVLFRRIVPPKEEAVKEPKAKKVKRKN</sequence>
<protein>
    <recommendedName>
        <fullName evidence="7">Methionine--tRNA ligase, mitochondrial</fullName>
        <ecNumber evidence="1">6.1.1.10</ecNumber>
    </recommendedName>
    <alternativeName>
        <fullName evidence="8">Mitochondrial methionyl-tRNA synthetase</fullName>
    </alternativeName>
</protein>
<keyword evidence="13" id="KW-1185">Reference proteome</keyword>
<proteinExistence type="inferred from homology"/>
<evidence type="ECO:0000256" key="1">
    <source>
        <dbReference type="ARBA" id="ARBA00012838"/>
    </source>
</evidence>
<dbReference type="PANTHER" id="PTHR43326:SF1">
    <property type="entry name" value="METHIONINE--TRNA LIGASE, MITOCHONDRIAL"/>
    <property type="match status" value="1"/>
</dbReference>
<dbReference type="PRINTS" id="PR01041">
    <property type="entry name" value="TRNASYNTHMET"/>
</dbReference>
<evidence type="ECO:0000259" key="10">
    <source>
        <dbReference type="Pfam" id="PF08264"/>
    </source>
</evidence>
<evidence type="ECO:0000256" key="3">
    <source>
        <dbReference type="ARBA" id="ARBA00022741"/>
    </source>
</evidence>
<dbReference type="InterPro" id="IPR023457">
    <property type="entry name" value="Met-tRNA_synth_2"/>
</dbReference>
<dbReference type="InterPro" id="IPR015413">
    <property type="entry name" value="Methionyl/Leucyl_tRNA_Synth"/>
</dbReference>
<dbReference type="EC" id="6.1.1.10" evidence="1"/>
<dbReference type="PANTHER" id="PTHR43326">
    <property type="entry name" value="METHIONYL-TRNA SYNTHETASE"/>
    <property type="match status" value="1"/>
</dbReference>
<feature type="domain" description="Methionyl/Valyl/Leucyl/Isoleucyl-tRNA synthetase anticodon-binding" evidence="10">
    <location>
        <begin position="410"/>
        <end position="504"/>
    </location>
</feature>
<dbReference type="Proteomes" id="UP000069940">
    <property type="component" value="Unassembled WGS sequence"/>
</dbReference>
<dbReference type="InterPro" id="IPR013155">
    <property type="entry name" value="M/V/L/I-tRNA-synth_anticd-bd"/>
</dbReference>
<dbReference type="Gene3D" id="3.40.50.620">
    <property type="entry name" value="HUPs"/>
    <property type="match status" value="1"/>
</dbReference>
<dbReference type="CDD" id="cd07957">
    <property type="entry name" value="Anticodon_Ia_Met"/>
    <property type="match status" value="1"/>
</dbReference>
<evidence type="ECO:0000256" key="2">
    <source>
        <dbReference type="ARBA" id="ARBA00022598"/>
    </source>
</evidence>
<reference evidence="13" key="1">
    <citation type="journal article" date="2015" name="Proc. Natl. Acad. Sci. U.S.A.">
        <title>Genome sequence of the Asian Tiger mosquito, Aedes albopictus, reveals insights into its biology, genetics, and evolution.</title>
        <authorList>
            <person name="Chen X.G."/>
            <person name="Jiang X."/>
            <person name="Gu J."/>
            <person name="Xu M."/>
            <person name="Wu Y."/>
            <person name="Deng Y."/>
            <person name="Zhang C."/>
            <person name="Bonizzoni M."/>
            <person name="Dermauw W."/>
            <person name="Vontas J."/>
            <person name="Armbruster P."/>
            <person name="Huang X."/>
            <person name="Yang Y."/>
            <person name="Zhang H."/>
            <person name="He W."/>
            <person name="Peng H."/>
            <person name="Liu Y."/>
            <person name="Wu K."/>
            <person name="Chen J."/>
            <person name="Lirakis M."/>
            <person name="Topalis P."/>
            <person name="Van Leeuwen T."/>
            <person name="Hall A.B."/>
            <person name="Jiang X."/>
            <person name="Thorpe C."/>
            <person name="Mueller R.L."/>
            <person name="Sun C."/>
            <person name="Waterhouse R.M."/>
            <person name="Yan G."/>
            <person name="Tu Z.J."/>
            <person name="Fang X."/>
            <person name="James A.A."/>
        </authorList>
    </citation>
    <scope>NUCLEOTIDE SEQUENCE [LARGE SCALE GENOMIC DNA]</scope>
    <source>
        <strain evidence="13">Foshan</strain>
    </source>
</reference>
<dbReference type="Pfam" id="PF09334">
    <property type="entry name" value="tRNA-synt_1g"/>
    <property type="match status" value="1"/>
</dbReference>
<organism evidence="12 13">
    <name type="scientific">Aedes albopictus</name>
    <name type="common">Asian tiger mosquito</name>
    <name type="synonym">Stegomyia albopicta</name>
    <dbReference type="NCBI Taxonomy" id="7160"/>
    <lineage>
        <taxon>Eukaryota</taxon>
        <taxon>Metazoa</taxon>
        <taxon>Ecdysozoa</taxon>
        <taxon>Arthropoda</taxon>
        <taxon>Hexapoda</taxon>
        <taxon>Insecta</taxon>
        <taxon>Pterygota</taxon>
        <taxon>Neoptera</taxon>
        <taxon>Endopterygota</taxon>
        <taxon>Diptera</taxon>
        <taxon>Nematocera</taxon>
        <taxon>Culicoidea</taxon>
        <taxon>Culicidae</taxon>
        <taxon>Culicinae</taxon>
        <taxon>Aedini</taxon>
        <taxon>Aedes</taxon>
        <taxon>Stegomyia</taxon>
    </lineage>
</organism>
<accession>A0ABM1YMC9</accession>
<evidence type="ECO:0000256" key="7">
    <source>
        <dbReference type="ARBA" id="ARBA00026124"/>
    </source>
</evidence>
<dbReference type="SUPFAM" id="SSF52374">
    <property type="entry name" value="Nucleotidylyl transferase"/>
    <property type="match status" value="1"/>
</dbReference>
<keyword evidence="3 9" id="KW-0547">Nucleotide-binding</keyword>
<feature type="domain" description="Methionyl/Leucyl tRNA synthetase" evidence="11">
    <location>
        <begin position="20"/>
        <end position="381"/>
    </location>
</feature>
<evidence type="ECO:0000256" key="8">
    <source>
        <dbReference type="ARBA" id="ARBA00030331"/>
    </source>
</evidence>
<reference evidence="12" key="2">
    <citation type="submission" date="2025-05" db="UniProtKB">
        <authorList>
            <consortium name="EnsemblMetazoa"/>
        </authorList>
    </citation>
    <scope>IDENTIFICATION</scope>
    <source>
        <strain evidence="12">Foshan</strain>
    </source>
</reference>
<evidence type="ECO:0000256" key="6">
    <source>
        <dbReference type="ARBA" id="ARBA00023146"/>
    </source>
</evidence>
<dbReference type="Pfam" id="PF08264">
    <property type="entry name" value="Anticodon_1"/>
    <property type="match status" value="1"/>
</dbReference>
<dbReference type="EnsemblMetazoa" id="AALFPA23_010451.R14628">
    <property type="protein sequence ID" value="AALFPA23_010451.P14628"/>
    <property type="gene ID" value="AALFPA23_010451"/>
</dbReference>
<dbReference type="InterPro" id="IPR009080">
    <property type="entry name" value="tRNAsynth_Ia_anticodon-bd"/>
</dbReference>
<dbReference type="InterPro" id="IPR041872">
    <property type="entry name" value="Anticodon_Met"/>
</dbReference>
<keyword evidence="5 9" id="KW-0648">Protein biosynthesis</keyword>